<keyword evidence="13" id="KW-0496">Mitochondrion</keyword>
<evidence type="ECO:0000256" key="1">
    <source>
        <dbReference type="ARBA" id="ARBA00001974"/>
    </source>
</evidence>
<keyword evidence="20" id="KW-1185">Reference proteome</keyword>
<dbReference type="STRING" id="1965070.A0A3S3S4X7"/>
<dbReference type="Proteomes" id="UP000285301">
    <property type="component" value="Unassembled WGS sequence"/>
</dbReference>
<comment type="pathway">
    <text evidence="2">Steroid metabolism; cholesterol metabolism.</text>
</comment>
<dbReference type="GO" id="GO:0005739">
    <property type="term" value="C:mitochondrion"/>
    <property type="evidence" value="ECO:0007669"/>
    <property type="project" value="UniProtKB-SubCell"/>
</dbReference>
<accession>A0A3S3S4X7</accession>
<dbReference type="SUPFAM" id="SSF51971">
    <property type="entry name" value="Nucleotide-binding domain"/>
    <property type="match status" value="1"/>
</dbReference>
<evidence type="ECO:0000256" key="5">
    <source>
        <dbReference type="ARBA" id="ARBA00016287"/>
    </source>
</evidence>
<dbReference type="PRINTS" id="PR00419">
    <property type="entry name" value="ADXRDTASE"/>
</dbReference>
<dbReference type="GO" id="GO:0008203">
    <property type="term" value="P:cholesterol metabolic process"/>
    <property type="evidence" value="ECO:0007669"/>
    <property type="project" value="UniProtKB-UniPathway"/>
</dbReference>
<keyword evidence="6" id="KW-0813">Transport</keyword>
<evidence type="ECO:0000256" key="12">
    <source>
        <dbReference type="ARBA" id="ARBA00048933"/>
    </source>
</evidence>
<keyword evidence="10" id="KW-0249">Electron transport</keyword>
<dbReference type="InterPro" id="IPR036188">
    <property type="entry name" value="FAD/NAD-bd_sf"/>
</dbReference>
<keyword evidence="11 13" id="KW-0560">Oxidoreductase</keyword>
<dbReference type="InterPro" id="IPR055275">
    <property type="entry name" value="Ferredox_Rdtase"/>
</dbReference>
<dbReference type="PIRSF" id="PIRSF000362">
    <property type="entry name" value="FNR"/>
    <property type="match status" value="1"/>
</dbReference>
<dbReference type="Gene3D" id="3.50.50.60">
    <property type="entry name" value="FAD/NAD(P)-binding domain"/>
    <property type="match status" value="1"/>
</dbReference>
<feature type="binding site" evidence="14">
    <location>
        <position position="61"/>
    </location>
    <ligand>
        <name>FAD</name>
        <dbReference type="ChEBI" id="CHEBI:57692"/>
    </ligand>
</feature>
<evidence type="ECO:0000313" key="19">
    <source>
        <dbReference type="EMBL" id="RWS10436.1"/>
    </source>
</evidence>
<evidence type="ECO:0000259" key="16">
    <source>
        <dbReference type="Pfam" id="PF07992"/>
    </source>
</evidence>
<feature type="domain" description="FAD/NAD(P)-binding" evidence="16">
    <location>
        <begin position="24"/>
        <end position="179"/>
    </location>
</feature>
<dbReference type="GO" id="GO:0016491">
    <property type="term" value="F:oxidoreductase activity"/>
    <property type="evidence" value="ECO:0007669"/>
    <property type="project" value="UniProtKB-KW"/>
</dbReference>
<evidence type="ECO:0000313" key="17">
    <source>
        <dbReference type="EMBL" id="RWS04956.1"/>
    </source>
</evidence>
<feature type="binding site" evidence="15">
    <location>
        <position position="384"/>
    </location>
    <ligand>
        <name>NADP(+)</name>
        <dbReference type="ChEBI" id="CHEBI:58349"/>
    </ligand>
</feature>
<dbReference type="InterPro" id="IPR021163">
    <property type="entry name" value="Ferredox_Rdtase_adrenod"/>
</dbReference>
<dbReference type="EMBL" id="NCKU01005148">
    <property type="protein sequence ID" value="RWS04956.1"/>
    <property type="molecule type" value="Genomic_DNA"/>
</dbReference>
<evidence type="ECO:0000256" key="13">
    <source>
        <dbReference type="PIRNR" id="PIRNR000362"/>
    </source>
</evidence>
<feature type="binding site" evidence="14">
    <location>
        <position position="33"/>
    </location>
    <ligand>
        <name>FAD</name>
        <dbReference type="ChEBI" id="CHEBI:57692"/>
    </ligand>
</feature>
<evidence type="ECO:0000256" key="2">
    <source>
        <dbReference type="ARBA" id="ARBA00004731"/>
    </source>
</evidence>
<comment type="subcellular location">
    <subcellularLocation>
        <location evidence="13">Mitochondrion</location>
    </subcellularLocation>
</comment>
<dbReference type="FunFam" id="3.50.50.60:FF:000229">
    <property type="entry name" value="NADPH:adrenodoxin oxidoreductase, mitochondrial"/>
    <property type="match status" value="1"/>
</dbReference>
<dbReference type="UniPathway" id="UPA00296"/>
<evidence type="ECO:0000256" key="15">
    <source>
        <dbReference type="PIRSR" id="PIRSR000362-2"/>
    </source>
</evidence>
<feature type="binding site" evidence="14">
    <location>
        <begin position="384"/>
        <end position="386"/>
    </location>
    <ligand>
        <name>FAD</name>
        <dbReference type="ChEBI" id="CHEBI:57692"/>
    </ligand>
</feature>
<evidence type="ECO:0000256" key="8">
    <source>
        <dbReference type="ARBA" id="ARBA00022827"/>
    </source>
</evidence>
<gene>
    <name evidence="18" type="ORF">B4U79_04306</name>
    <name evidence="19" type="ORF">B4U79_07784</name>
    <name evidence="17" type="ORF">B4U79_08186</name>
</gene>
<feature type="binding site" evidence="15">
    <location>
        <begin position="168"/>
        <end position="171"/>
    </location>
    <ligand>
        <name>NADP(+)</name>
        <dbReference type="ChEBI" id="CHEBI:58349"/>
    </ligand>
</feature>
<evidence type="ECO:0000256" key="11">
    <source>
        <dbReference type="ARBA" id="ARBA00023002"/>
    </source>
</evidence>
<evidence type="ECO:0000256" key="6">
    <source>
        <dbReference type="ARBA" id="ARBA00022448"/>
    </source>
</evidence>
<evidence type="ECO:0000313" key="18">
    <source>
        <dbReference type="EMBL" id="RWS10425.1"/>
    </source>
</evidence>
<dbReference type="InterPro" id="IPR023753">
    <property type="entry name" value="FAD/NAD-binding_dom"/>
</dbReference>
<feature type="binding site" evidence="15">
    <location>
        <begin position="213"/>
        <end position="214"/>
    </location>
    <ligand>
        <name>NADP(+)</name>
        <dbReference type="ChEBI" id="CHEBI:58349"/>
    </ligand>
</feature>
<evidence type="ECO:0000313" key="20">
    <source>
        <dbReference type="Proteomes" id="UP000285301"/>
    </source>
</evidence>
<feature type="binding site" evidence="15">
    <location>
        <position position="225"/>
    </location>
    <ligand>
        <name>NADP(+)</name>
        <dbReference type="ChEBI" id="CHEBI:58349"/>
    </ligand>
</feature>
<dbReference type="AlphaFoldDB" id="A0A3S3S4X7"/>
<keyword evidence="9 13" id="KW-0521">NADP</keyword>
<dbReference type="EC" id="1.18.1.6" evidence="4 13"/>
<dbReference type="Gene3D" id="3.40.50.720">
    <property type="entry name" value="NAD(P)-binding Rossmann-like Domain"/>
    <property type="match status" value="1"/>
</dbReference>
<keyword evidence="8 13" id="KW-0274">FAD</keyword>
<sequence>MRYILKRFIASNLVCSRRHSHRLHVAVVGSGPSGFYTTQYLLKNPNVKVDIYEKYPVPFGLIRFGVAPDHQDVKNVIKSLTVTGANERVSFYGNVSIGNDVSLSQLRDAYNAVVLCYGSARDRRLNIEGENLSNVFAARRFVGWYNGVPQDVDLPVNLNVENVVIVGQGNVALDCARILLSPIEERLQKTDITNHALNALRNSKVKRVFLVGRRGLAQVAFTLKEFRLITKINDCRTIITVEDCKDLTPELIQNLERPRRRLTEFLIQTANDTHSNQYKKECILKFLRSPLKINGNENGVHSVLFGVNKLDNPQDEKAKAILTNEIEQISCGLVLKSIGYETISIDPSLPMDERRGVIRNENGRITECGKGLYCAGWAATGAIGVILNTMSSSFEVAKIILEDIEHEQQLQRICRGSEVILPVLKAKNVEIVEFSDWQRVDELEKSMGMKAGKPREKFVKEKDIIEAAKRKVG</sequence>
<reference evidence="18" key="2">
    <citation type="submission" date="2018-11" db="EMBL/GenBank/DDBJ databases">
        <title>Trombidioid mite genomics.</title>
        <authorList>
            <person name="Dong X."/>
        </authorList>
    </citation>
    <scope>NUCLEOTIDE SEQUENCE</scope>
    <source>
        <strain evidence="18">UoL-WK</strain>
    </source>
</reference>
<dbReference type="EMBL" id="NCKU01002098">
    <property type="protein sequence ID" value="RWS10425.1"/>
    <property type="molecule type" value="Genomic_DNA"/>
</dbReference>
<comment type="catalytic activity">
    <reaction evidence="12 13">
        <text>2 reduced [adrenodoxin] + NADP(+) + H(+) = 2 oxidized [adrenodoxin] + NADPH</text>
        <dbReference type="Rhea" id="RHEA:42312"/>
        <dbReference type="Rhea" id="RHEA-COMP:9998"/>
        <dbReference type="Rhea" id="RHEA-COMP:9999"/>
        <dbReference type="ChEBI" id="CHEBI:15378"/>
        <dbReference type="ChEBI" id="CHEBI:33737"/>
        <dbReference type="ChEBI" id="CHEBI:33738"/>
        <dbReference type="ChEBI" id="CHEBI:57783"/>
        <dbReference type="ChEBI" id="CHEBI:58349"/>
        <dbReference type="EC" id="1.18.1.6"/>
    </reaction>
</comment>
<evidence type="ECO:0000256" key="4">
    <source>
        <dbReference type="ARBA" id="ARBA00013219"/>
    </source>
</evidence>
<dbReference type="PANTHER" id="PTHR48467:SF1">
    <property type="entry name" value="GLUTAMATE SYNTHASE 1 [NADH], CHLOROPLASTIC-LIKE"/>
    <property type="match status" value="1"/>
</dbReference>
<protein>
    <recommendedName>
        <fullName evidence="5 13">NADPH:adrenodoxin oxidoreductase, mitochondrial</fullName>
        <ecNumber evidence="4 13">1.18.1.6</ecNumber>
    </recommendedName>
</protein>
<proteinExistence type="inferred from homology"/>
<comment type="caution">
    <text evidence="18">The sequence shown here is derived from an EMBL/GenBank/DDBJ whole genome shotgun (WGS) entry which is preliminary data.</text>
</comment>
<evidence type="ECO:0000256" key="7">
    <source>
        <dbReference type="ARBA" id="ARBA00022630"/>
    </source>
</evidence>
<dbReference type="PANTHER" id="PTHR48467">
    <property type="entry name" value="GLUTAMATE SYNTHASE 1 [NADH], CHLOROPLASTIC-LIKE"/>
    <property type="match status" value="1"/>
</dbReference>
<evidence type="ECO:0000256" key="3">
    <source>
        <dbReference type="ARBA" id="ARBA00008312"/>
    </source>
</evidence>
<evidence type="ECO:0000256" key="10">
    <source>
        <dbReference type="ARBA" id="ARBA00022982"/>
    </source>
</evidence>
<evidence type="ECO:0000256" key="14">
    <source>
        <dbReference type="PIRSR" id="PIRSR000362-1"/>
    </source>
</evidence>
<name>A0A3S3S4X7_9ACAR</name>
<feature type="binding site" evidence="14">
    <location>
        <position position="377"/>
    </location>
    <ligand>
        <name>FAD</name>
        <dbReference type="ChEBI" id="CHEBI:57692"/>
    </ligand>
</feature>
<dbReference type="OrthoDB" id="333024at2759"/>
<comment type="cofactor">
    <cofactor evidence="1 13 14">
        <name>FAD</name>
        <dbReference type="ChEBI" id="CHEBI:57692"/>
    </cofactor>
</comment>
<feature type="binding site" evidence="14">
    <location>
        <position position="53"/>
    </location>
    <ligand>
        <name>FAD</name>
        <dbReference type="ChEBI" id="CHEBI:57692"/>
    </ligand>
</feature>
<evidence type="ECO:0000256" key="9">
    <source>
        <dbReference type="ARBA" id="ARBA00022857"/>
    </source>
</evidence>
<reference evidence="18 20" key="1">
    <citation type="journal article" date="2018" name="Gigascience">
        <title>Genomes of trombidid mites reveal novel predicted allergens and laterally-transferred genes associated with secondary metabolism.</title>
        <authorList>
            <person name="Dong X."/>
            <person name="Chaisiri K."/>
            <person name="Xia D."/>
            <person name="Armstrong S.D."/>
            <person name="Fang Y."/>
            <person name="Donnelly M.J."/>
            <person name="Kadowaki T."/>
            <person name="McGarry J.W."/>
            <person name="Darby A.C."/>
            <person name="Makepeace B.L."/>
        </authorList>
    </citation>
    <scope>NUCLEOTIDE SEQUENCE [LARGE SCALE GENOMIC DNA]</scope>
    <source>
        <strain evidence="18">UoL-WK</strain>
    </source>
</reference>
<comment type="similarity">
    <text evidence="3 13">Belongs to the ferredoxin--NADP reductase type 1 family.</text>
</comment>
<dbReference type="Pfam" id="PF07992">
    <property type="entry name" value="Pyr_redox_2"/>
    <property type="match status" value="1"/>
</dbReference>
<feature type="binding site" evidence="14">
    <location>
        <position position="97"/>
    </location>
    <ligand>
        <name>FAD</name>
        <dbReference type="ChEBI" id="CHEBI:57692"/>
    </ligand>
</feature>
<dbReference type="EMBL" id="NCKU01002094">
    <property type="protein sequence ID" value="RWS10436.1"/>
    <property type="molecule type" value="Genomic_DNA"/>
</dbReference>
<organism evidence="18 20">
    <name type="scientific">Dinothrombium tinctorium</name>
    <dbReference type="NCBI Taxonomy" id="1965070"/>
    <lineage>
        <taxon>Eukaryota</taxon>
        <taxon>Metazoa</taxon>
        <taxon>Ecdysozoa</taxon>
        <taxon>Arthropoda</taxon>
        <taxon>Chelicerata</taxon>
        <taxon>Arachnida</taxon>
        <taxon>Acari</taxon>
        <taxon>Acariformes</taxon>
        <taxon>Trombidiformes</taxon>
        <taxon>Prostigmata</taxon>
        <taxon>Anystina</taxon>
        <taxon>Parasitengona</taxon>
        <taxon>Trombidioidea</taxon>
        <taxon>Trombidiidae</taxon>
        <taxon>Dinothrombium</taxon>
    </lineage>
</organism>
<keyword evidence="7 13" id="KW-0285">Flavoprotein</keyword>